<dbReference type="Proteomes" id="UP000503399">
    <property type="component" value="Chromosome"/>
</dbReference>
<dbReference type="EMBL" id="LR778114">
    <property type="protein sequence ID" value="CAB1130212.1"/>
    <property type="molecule type" value="Genomic_DNA"/>
</dbReference>
<reference evidence="2 3" key="1">
    <citation type="submission" date="2020-02" db="EMBL/GenBank/DDBJ databases">
        <authorList>
            <person name="Hogendoorn C."/>
        </authorList>
    </citation>
    <scope>NUCLEOTIDE SEQUENCE [LARGE SCALE GENOMIC DNA]</scope>
    <source>
        <strain evidence="2">R501</strain>
    </source>
</reference>
<accession>A0A6F8ZKS3</accession>
<organism evidence="2 3">
    <name type="scientific">Candidatus Hydrogenisulfobacillus filiaventi</name>
    <dbReference type="NCBI Taxonomy" id="2707344"/>
    <lineage>
        <taxon>Bacteria</taxon>
        <taxon>Bacillati</taxon>
        <taxon>Bacillota</taxon>
        <taxon>Clostridia</taxon>
        <taxon>Eubacteriales</taxon>
        <taxon>Clostridiales Family XVII. Incertae Sedis</taxon>
        <taxon>Candidatus Hydrogenisulfobacillus</taxon>
    </lineage>
</organism>
<proteinExistence type="predicted"/>
<name>A0A6F8ZKS3_9FIRM</name>
<evidence type="ECO:0000313" key="3">
    <source>
        <dbReference type="Proteomes" id="UP000503399"/>
    </source>
</evidence>
<keyword evidence="3" id="KW-1185">Reference proteome</keyword>
<dbReference type="AlphaFoldDB" id="A0A6F8ZKS3"/>
<feature type="region of interest" description="Disordered" evidence="1">
    <location>
        <begin position="84"/>
        <end position="141"/>
    </location>
</feature>
<evidence type="ECO:0000313" key="2">
    <source>
        <dbReference type="EMBL" id="CAB1130212.1"/>
    </source>
</evidence>
<gene>
    <name evidence="2" type="ORF">R50_2723</name>
</gene>
<feature type="compositionally biased region" description="Polar residues" evidence="1">
    <location>
        <begin position="91"/>
        <end position="103"/>
    </location>
</feature>
<evidence type="ECO:0000256" key="1">
    <source>
        <dbReference type="SAM" id="MobiDB-lite"/>
    </source>
</evidence>
<protein>
    <submittedName>
        <fullName evidence="2">Uncharacterized protein</fullName>
    </submittedName>
</protein>
<dbReference type="KEGG" id="hfv:R50_2723"/>
<sequence>MLAAVLISRADTLVASRCDTSRPHGDPLREDGQDPNTFLLHRFQRAPDPVLARRRSSRTSAGRPWIPTAYASLAAAGRPALCSQRVGKGQASPTPLRSVTPLQIPSPGAVPGPDCGRPNRPARRNPRQRLPQGGVRIRIRA</sequence>